<proteinExistence type="predicted"/>
<accession>A0A8H3EVR8</accession>
<evidence type="ECO:0000313" key="3">
    <source>
        <dbReference type="Proteomes" id="UP000664521"/>
    </source>
</evidence>
<keyword evidence="3" id="KW-1185">Reference proteome</keyword>
<gene>
    <name evidence="2" type="ORF">HETSPECPRED_000966</name>
</gene>
<organism evidence="2 3">
    <name type="scientific">Heterodermia speciosa</name>
    <dbReference type="NCBI Taxonomy" id="116794"/>
    <lineage>
        <taxon>Eukaryota</taxon>
        <taxon>Fungi</taxon>
        <taxon>Dikarya</taxon>
        <taxon>Ascomycota</taxon>
        <taxon>Pezizomycotina</taxon>
        <taxon>Lecanoromycetes</taxon>
        <taxon>OSLEUM clade</taxon>
        <taxon>Lecanoromycetidae</taxon>
        <taxon>Caliciales</taxon>
        <taxon>Physciaceae</taxon>
        <taxon>Heterodermia</taxon>
    </lineage>
</organism>
<sequence>MPIPPSSPLPSPSSYPYLRTRPLLLAISIVAIVATGSYAGASLKPSQAAPQTPAAPSSTDAQLQTLSHRRQIWAAKKAGLELKIAELQARQVEKAQRAQGRGSAT</sequence>
<comment type="caution">
    <text evidence="2">The sequence shown here is derived from an EMBL/GenBank/DDBJ whole genome shotgun (WGS) entry which is preliminary data.</text>
</comment>
<dbReference type="AlphaFoldDB" id="A0A8H3EVR8"/>
<feature type="region of interest" description="Disordered" evidence="1">
    <location>
        <begin position="42"/>
        <end position="63"/>
    </location>
</feature>
<dbReference type="Proteomes" id="UP000664521">
    <property type="component" value="Unassembled WGS sequence"/>
</dbReference>
<reference evidence="2" key="1">
    <citation type="submission" date="2021-03" db="EMBL/GenBank/DDBJ databases">
        <authorList>
            <person name="Tagirdzhanova G."/>
        </authorList>
    </citation>
    <scope>NUCLEOTIDE SEQUENCE</scope>
</reference>
<evidence type="ECO:0000313" key="2">
    <source>
        <dbReference type="EMBL" id="CAF9912540.1"/>
    </source>
</evidence>
<name>A0A8H3EVR8_9LECA</name>
<protein>
    <submittedName>
        <fullName evidence="2">Uncharacterized protein</fullName>
    </submittedName>
</protein>
<evidence type="ECO:0000256" key="1">
    <source>
        <dbReference type="SAM" id="MobiDB-lite"/>
    </source>
</evidence>
<feature type="compositionally biased region" description="Low complexity" evidence="1">
    <location>
        <begin position="45"/>
        <end position="59"/>
    </location>
</feature>
<dbReference type="EMBL" id="CAJPDS010000011">
    <property type="protein sequence ID" value="CAF9912540.1"/>
    <property type="molecule type" value="Genomic_DNA"/>
</dbReference>